<name>D5SRD5_PLAL2</name>
<accession>D5SRD5</accession>
<keyword evidence="2" id="KW-1185">Reference proteome</keyword>
<dbReference type="HOGENOM" id="CLU_1546210_0_0_0"/>
<dbReference type="EMBL" id="CP001744">
    <property type="protein sequence ID" value="ADG68628.1"/>
    <property type="molecule type" value="Genomic_DNA"/>
</dbReference>
<evidence type="ECO:0000313" key="1">
    <source>
        <dbReference type="EMBL" id="ADG68628.1"/>
    </source>
</evidence>
<dbReference type="KEGG" id="plm:Plim_2806"/>
<evidence type="ECO:0000313" key="2">
    <source>
        <dbReference type="Proteomes" id="UP000002220"/>
    </source>
</evidence>
<reference evidence="1 2" key="1">
    <citation type="journal article" date="2010" name="Stand. Genomic Sci.">
        <title>Complete genome sequence of Planctomyces limnophilus type strain (Mu 290).</title>
        <authorList>
            <person name="Labutti K."/>
            <person name="Sikorski J."/>
            <person name="Schneider S."/>
            <person name="Nolan M."/>
            <person name="Lucas S."/>
            <person name="Glavina Del Rio T."/>
            <person name="Tice H."/>
            <person name="Cheng J.F."/>
            <person name="Goodwin L."/>
            <person name="Pitluck S."/>
            <person name="Liolios K."/>
            <person name="Ivanova N."/>
            <person name="Mavromatis K."/>
            <person name="Mikhailova N."/>
            <person name="Pati A."/>
            <person name="Chen A."/>
            <person name="Palaniappan K."/>
            <person name="Land M."/>
            <person name="Hauser L."/>
            <person name="Chang Y.J."/>
            <person name="Jeffries C.D."/>
            <person name="Tindall B.J."/>
            <person name="Rohde M."/>
            <person name="Goker M."/>
            <person name="Woyke T."/>
            <person name="Bristow J."/>
            <person name="Eisen J.A."/>
            <person name="Markowitz V."/>
            <person name="Hugenholtz P."/>
            <person name="Kyrpides N.C."/>
            <person name="Klenk H.P."/>
            <person name="Lapidus A."/>
        </authorList>
    </citation>
    <scope>NUCLEOTIDE SEQUENCE [LARGE SCALE GENOMIC DNA]</scope>
    <source>
        <strain evidence="2">ATCC 43296 / DSM 3776 / IFAM 1008 / Mu 290</strain>
    </source>
</reference>
<dbReference type="RefSeq" id="WP_013111059.1">
    <property type="nucleotide sequence ID" value="NC_014148.1"/>
</dbReference>
<organism evidence="1 2">
    <name type="scientific">Planctopirus limnophila (strain ATCC 43296 / DSM 3776 / IFAM 1008 / Mu 290)</name>
    <name type="common">Planctomyces limnophilus</name>
    <dbReference type="NCBI Taxonomy" id="521674"/>
    <lineage>
        <taxon>Bacteria</taxon>
        <taxon>Pseudomonadati</taxon>
        <taxon>Planctomycetota</taxon>
        <taxon>Planctomycetia</taxon>
        <taxon>Planctomycetales</taxon>
        <taxon>Planctomycetaceae</taxon>
        <taxon>Planctopirus</taxon>
    </lineage>
</organism>
<gene>
    <name evidence="1" type="ordered locus">Plim_2806</name>
</gene>
<protein>
    <submittedName>
        <fullName evidence="1">Uncharacterized protein</fullName>
    </submittedName>
</protein>
<sequence>MQEHSTGPAIFVTDFTLQSSDYLPSILAQALAHLAHISAHSLQQAFELFSHIFTQSRQVCSQRAQAAFQLGFFVSTIPAQTVHIDEQISQQAAHSGRSFLQHSMQSAHTAAHSRQCLAQLSSALRASAAPIEMPPALNAATAAIAPSIEFKAIRRFMINPLEKGAKHIWKNNL</sequence>
<dbReference type="AlphaFoldDB" id="D5SRD5"/>
<dbReference type="Proteomes" id="UP000002220">
    <property type="component" value="Chromosome"/>
</dbReference>
<proteinExistence type="predicted"/>